<evidence type="ECO:0000256" key="2">
    <source>
        <dbReference type="ARBA" id="ARBA00022448"/>
    </source>
</evidence>
<comment type="caution">
    <text evidence="8">The sequence shown here is derived from an EMBL/GenBank/DDBJ whole genome shotgun (WGS) entry which is preliminary data.</text>
</comment>
<reference evidence="8 9" key="1">
    <citation type="submission" date="2018-08" db="EMBL/GenBank/DDBJ databases">
        <title>A genome reference for cultivated species of the human gut microbiota.</title>
        <authorList>
            <person name="Zou Y."/>
            <person name="Xue W."/>
            <person name="Luo G."/>
        </authorList>
    </citation>
    <scope>NUCLEOTIDE SEQUENCE [LARGE SCALE GENOMIC DNA]</scope>
    <source>
        <strain evidence="8 9">AF24-29</strain>
    </source>
</reference>
<evidence type="ECO:0000256" key="5">
    <source>
        <dbReference type="ARBA" id="ARBA00022683"/>
    </source>
</evidence>
<keyword evidence="5" id="KW-0598">Phosphotransferase system</keyword>
<comment type="subcellular location">
    <subcellularLocation>
        <location evidence="1">Cytoplasm</location>
    </subcellularLocation>
</comment>
<dbReference type="Proteomes" id="UP000284178">
    <property type="component" value="Unassembled WGS sequence"/>
</dbReference>
<keyword evidence="9" id="KW-1185">Reference proteome</keyword>
<dbReference type="InterPro" id="IPR050890">
    <property type="entry name" value="PTS_EIIA_component"/>
</dbReference>
<organism evidence="8 9">
    <name type="scientific">Holdemania filiformis</name>
    <dbReference type="NCBI Taxonomy" id="61171"/>
    <lineage>
        <taxon>Bacteria</taxon>
        <taxon>Bacillati</taxon>
        <taxon>Bacillota</taxon>
        <taxon>Erysipelotrichia</taxon>
        <taxon>Erysipelotrichales</taxon>
        <taxon>Erysipelotrichaceae</taxon>
        <taxon>Holdemania</taxon>
    </lineage>
</organism>
<evidence type="ECO:0000256" key="3">
    <source>
        <dbReference type="ARBA" id="ARBA00022597"/>
    </source>
</evidence>
<accession>A0A412FI40</accession>
<sequence length="151" mass="16333">MTETIGSPVAGKGKRLEELNDEMFASRALGDGFAVRPPELFAKKEVVSPVDGEVTMVFETGHALGLTTAAGHELLLHIGIDTVTLKGLPFETKVKVGDHVCRGDLLCLADWKLMRKHGCETDVIVIALNSEIEIMAQPGKLNPLDPIFTIQ</sequence>
<keyword evidence="4" id="KW-0808">Transferase</keyword>
<dbReference type="Pfam" id="PF00358">
    <property type="entry name" value="PTS_EIIA_1"/>
    <property type="match status" value="1"/>
</dbReference>
<evidence type="ECO:0000256" key="1">
    <source>
        <dbReference type="ARBA" id="ARBA00004496"/>
    </source>
</evidence>
<dbReference type="PANTHER" id="PTHR45008:SF1">
    <property type="entry name" value="PTS SYSTEM GLUCOSE-SPECIFIC EIIA COMPONENT"/>
    <property type="match status" value="1"/>
</dbReference>
<feature type="domain" description="PTS EIIA type-1" evidence="7">
    <location>
        <begin position="21"/>
        <end position="129"/>
    </location>
</feature>
<evidence type="ECO:0000256" key="4">
    <source>
        <dbReference type="ARBA" id="ARBA00022679"/>
    </source>
</evidence>
<protein>
    <submittedName>
        <fullName evidence="8">PTS glucose transporter subunit IIA</fullName>
    </submittedName>
</protein>
<dbReference type="SUPFAM" id="SSF51261">
    <property type="entry name" value="Duplicated hybrid motif"/>
    <property type="match status" value="1"/>
</dbReference>
<proteinExistence type="predicted"/>
<dbReference type="RefSeq" id="WP_117896164.1">
    <property type="nucleotide sequence ID" value="NZ_CABJCV010000030.1"/>
</dbReference>
<dbReference type="EMBL" id="QRUP01000030">
    <property type="protein sequence ID" value="RGR67827.1"/>
    <property type="molecule type" value="Genomic_DNA"/>
</dbReference>
<gene>
    <name evidence="8" type="ORF">DWY25_16525</name>
</gene>
<evidence type="ECO:0000313" key="9">
    <source>
        <dbReference type="Proteomes" id="UP000284178"/>
    </source>
</evidence>
<evidence type="ECO:0000259" key="7">
    <source>
        <dbReference type="PROSITE" id="PS51093"/>
    </source>
</evidence>
<dbReference type="GO" id="GO:0009401">
    <property type="term" value="P:phosphoenolpyruvate-dependent sugar phosphotransferase system"/>
    <property type="evidence" value="ECO:0007669"/>
    <property type="project" value="UniProtKB-KW"/>
</dbReference>
<evidence type="ECO:0000256" key="6">
    <source>
        <dbReference type="ARBA" id="ARBA00022777"/>
    </source>
</evidence>
<name>A0A412FI40_9FIRM</name>
<dbReference type="PROSITE" id="PS00371">
    <property type="entry name" value="PTS_EIIA_TYPE_1_HIS"/>
    <property type="match status" value="1"/>
</dbReference>
<dbReference type="GO" id="GO:0016301">
    <property type="term" value="F:kinase activity"/>
    <property type="evidence" value="ECO:0007669"/>
    <property type="project" value="UniProtKB-KW"/>
</dbReference>
<dbReference type="PROSITE" id="PS51093">
    <property type="entry name" value="PTS_EIIA_TYPE_1"/>
    <property type="match status" value="1"/>
</dbReference>
<dbReference type="PANTHER" id="PTHR45008">
    <property type="entry name" value="PTS SYSTEM GLUCOSE-SPECIFIC EIIA COMPONENT"/>
    <property type="match status" value="1"/>
</dbReference>
<dbReference type="GeneID" id="83017001"/>
<dbReference type="AlphaFoldDB" id="A0A412FI40"/>
<dbReference type="NCBIfam" id="TIGR00830">
    <property type="entry name" value="PTBA"/>
    <property type="match status" value="1"/>
</dbReference>
<keyword evidence="3 8" id="KW-0762">Sugar transport</keyword>
<dbReference type="InterPro" id="IPR011055">
    <property type="entry name" value="Dup_hybrid_motif"/>
</dbReference>
<dbReference type="InterPro" id="IPR001127">
    <property type="entry name" value="PTS_EIIA_1_perm"/>
</dbReference>
<evidence type="ECO:0000313" key="8">
    <source>
        <dbReference type="EMBL" id="RGR67827.1"/>
    </source>
</evidence>
<keyword evidence="2" id="KW-0813">Transport</keyword>
<dbReference type="GO" id="GO:0005737">
    <property type="term" value="C:cytoplasm"/>
    <property type="evidence" value="ECO:0007669"/>
    <property type="project" value="UniProtKB-SubCell"/>
</dbReference>
<dbReference type="Gene3D" id="2.70.70.10">
    <property type="entry name" value="Glucose Permease (Domain IIA)"/>
    <property type="match status" value="1"/>
</dbReference>
<keyword evidence="6" id="KW-0418">Kinase</keyword>